<gene>
    <name evidence="2" type="ORF">FHS18_001661</name>
</gene>
<keyword evidence="1" id="KW-0812">Transmembrane</keyword>
<dbReference type="RefSeq" id="WP_183598871.1">
    <property type="nucleotide sequence ID" value="NZ_JACHXK010000003.1"/>
</dbReference>
<organism evidence="2 3">
    <name type="scientific">Paenibacillus phyllosphaerae</name>
    <dbReference type="NCBI Taxonomy" id="274593"/>
    <lineage>
        <taxon>Bacteria</taxon>
        <taxon>Bacillati</taxon>
        <taxon>Bacillota</taxon>
        <taxon>Bacilli</taxon>
        <taxon>Bacillales</taxon>
        <taxon>Paenibacillaceae</taxon>
        <taxon>Paenibacillus</taxon>
    </lineage>
</organism>
<dbReference type="EMBL" id="JACHXK010000003">
    <property type="protein sequence ID" value="MBB3109598.1"/>
    <property type="molecule type" value="Genomic_DNA"/>
</dbReference>
<evidence type="ECO:0000313" key="2">
    <source>
        <dbReference type="EMBL" id="MBB3109598.1"/>
    </source>
</evidence>
<protein>
    <recommendedName>
        <fullName evidence="4">Mercuric ion transport protein</fullName>
    </recommendedName>
</protein>
<comment type="caution">
    <text evidence="2">The sequence shown here is derived from an EMBL/GenBank/DDBJ whole genome shotgun (WGS) entry which is preliminary data.</text>
</comment>
<evidence type="ECO:0000256" key="1">
    <source>
        <dbReference type="SAM" id="Phobius"/>
    </source>
</evidence>
<proteinExistence type="predicted"/>
<evidence type="ECO:0000313" key="3">
    <source>
        <dbReference type="Proteomes" id="UP000570361"/>
    </source>
</evidence>
<sequence length="83" mass="8403">MKKGSWLAGLGLLGACALCCALPLIGGLAVLGVSSFFLNPFVIAGIALLFVIAGIVMYQRRKTTGSSCMTTGCGCISCKTKGA</sequence>
<keyword evidence="1" id="KW-1133">Transmembrane helix</keyword>
<name>A0A7W5AVR9_9BACL</name>
<keyword evidence="1" id="KW-0472">Membrane</keyword>
<reference evidence="2 3" key="1">
    <citation type="submission" date="2020-08" db="EMBL/GenBank/DDBJ databases">
        <title>Genomic Encyclopedia of Type Strains, Phase III (KMG-III): the genomes of soil and plant-associated and newly described type strains.</title>
        <authorList>
            <person name="Whitman W."/>
        </authorList>
    </citation>
    <scope>NUCLEOTIDE SEQUENCE [LARGE SCALE GENOMIC DNA]</scope>
    <source>
        <strain evidence="2 3">CECT 5862</strain>
    </source>
</reference>
<dbReference type="PROSITE" id="PS51257">
    <property type="entry name" value="PROKAR_LIPOPROTEIN"/>
    <property type="match status" value="1"/>
</dbReference>
<dbReference type="AlphaFoldDB" id="A0A7W5AVR9"/>
<accession>A0A7W5AVR9</accession>
<dbReference type="Proteomes" id="UP000570361">
    <property type="component" value="Unassembled WGS sequence"/>
</dbReference>
<evidence type="ECO:0008006" key="4">
    <source>
        <dbReference type="Google" id="ProtNLM"/>
    </source>
</evidence>
<keyword evidence="3" id="KW-1185">Reference proteome</keyword>
<feature type="transmembrane region" description="Helical" evidence="1">
    <location>
        <begin position="37"/>
        <end position="58"/>
    </location>
</feature>